<dbReference type="EMBL" id="ML121543">
    <property type="protein sequence ID" value="RPB23979.1"/>
    <property type="molecule type" value="Genomic_DNA"/>
</dbReference>
<dbReference type="GO" id="GO:0009052">
    <property type="term" value="P:pentose-phosphate shunt, non-oxidative branch"/>
    <property type="evidence" value="ECO:0007669"/>
    <property type="project" value="InterPro"/>
</dbReference>
<comment type="catalytic activity">
    <reaction evidence="1">
        <text>aldehydo-D-ribose 5-phosphate = D-ribulose 5-phosphate</text>
        <dbReference type="Rhea" id="RHEA:14657"/>
        <dbReference type="ChEBI" id="CHEBI:58121"/>
        <dbReference type="ChEBI" id="CHEBI:58273"/>
        <dbReference type="EC" id="5.3.1.6"/>
    </reaction>
</comment>
<comment type="pathway">
    <text evidence="2">Carbohydrate degradation; pentose phosphate pathway; D-ribose 5-phosphate from D-ribulose 5-phosphate (non-oxidative stage): step 1/1.</text>
</comment>
<gene>
    <name evidence="9" type="ORF">L211DRAFT_785582</name>
</gene>
<organism evidence="9 10">
    <name type="scientific">Terfezia boudieri ATCC MYA-4762</name>
    <dbReference type="NCBI Taxonomy" id="1051890"/>
    <lineage>
        <taxon>Eukaryota</taxon>
        <taxon>Fungi</taxon>
        <taxon>Dikarya</taxon>
        <taxon>Ascomycota</taxon>
        <taxon>Pezizomycotina</taxon>
        <taxon>Pezizomycetes</taxon>
        <taxon>Pezizales</taxon>
        <taxon>Pezizaceae</taxon>
        <taxon>Terfezia</taxon>
    </lineage>
</organism>
<proteinExistence type="inferred from homology"/>
<dbReference type="PANTHER" id="PTHR11934">
    <property type="entry name" value="RIBOSE-5-PHOSPHATE ISOMERASE"/>
    <property type="match status" value="1"/>
</dbReference>
<comment type="similarity">
    <text evidence="3">Belongs to the ribose 5-phosphate isomerase family.</text>
</comment>
<evidence type="ECO:0000256" key="4">
    <source>
        <dbReference type="ARBA" id="ARBA00011959"/>
    </source>
</evidence>
<evidence type="ECO:0000256" key="1">
    <source>
        <dbReference type="ARBA" id="ARBA00001713"/>
    </source>
</evidence>
<dbReference type="SUPFAM" id="SSF100950">
    <property type="entry name" value="NagB/RpiA/CoA transferase-like"/>
    <property type="match status" value="1"/>
</dbReference>
<dbReference type="AlphaFoldDB" id="A0A3N4LR23"/>
<reference evidence="9 10" key="1">
    <citation type="journal article" date="2018" name="Nat. Ecol. Evol.">
        <title>Pezizomycetes genomes reveal the molecular basis of ectomycorrhizal truffle lifestyle.</title>
        <authorList>
            <person name="Murat C."/>
            <person name="Payen T."/>
            <person name="Noel B."/>
            <person name="Kuo A."/>
            <person name="Morin E."/>
            <person name="Chen J."/>
            <person name="Kohler A."/>
            <person name="Krizsan K."/>
            <person name="Balestrini R."/>
            <person name="Da Silva C."/>
            <person name="Montanini B."/>
            <person name="Hainaut M."/>
            <person name="Levati E."/>
            <person name="Barry K.W."/>
            <person name="Belfiori B."/>
            <person name="Cichocki N."/>
            <person name="Clum A."/>
            <person name="Dockter R.B."/>
            <person name="Fauchery L."/>
            <person name="Guy J."/>
            <person name="Iotti M."/>
            <person name="Le Tacon F."/>
            <person name="Lindquist E.A."/>
            <person name="Lipzen A."/>
            <person name="Malagnac F."/>
            <person name="Mello A."/>
            <person name="Molinier V."/>
            <person name="Miyauchi S."/>
            <person name="Poulain J."/>
            <person name="Riccioni C."/>
            <person name="Rubini A."/>
            <person name="Sitrit Y."/>
            <person name="Splivallo R."/>
            <person name="Traeger S."/>
            <person name="Wang M."/>
            <person name="Zifcakova L."/>
            <person name="Wipf D."/>
            <person name="Zambonelli A."/>
            <person name="Paolocci F."/>
            <person name="Nowrousian M."/>
            <person name="Ottonello S."/>
            <person name="Baldrian P."/>
            <person name="Spatafora J.W."/>
            <person name="Henrissat B."/>
            <person name="Nagy L.G."/>
            <person name="Aury J.M."/>
            <person name="Wincker P."/>
            <person name="Grigoriev I.V."/>
            <person name="Bonfante P."/>
            <person name="Martin F.M."/>
        </authorList>
    </citation>
    <scope>NUCLEOTIDE SEQUENCE [LARGE SCALE GENOMIC DNA]</scope>
    <source>
        <strain evidence="9 10">ATCC MYA-4762</strain>
    </source>
</reference>
<dbReference type="OrthoDB" id="1555531at2759"/>
<dbReference type="Proteomes" id="UP000267821">
    <property type="component" value="Unassembled WGS sequence"/>
</dbReference>
<keyword evidence="6 9" id="KW-0413">Isomerase</keyword>
<dbReference type="STRING" id="1051890.A0A3N4LR23"/>
<dbReference type="GO" id="GO:0004751">
    <property type="term" value="F:ribose-5-phosphate isomerase activity"/>
    <property type="evidence" value="ECO:0007669"/>
    <property type="project" value="UniProtKB-EC"/>
</dbReference>
<accession>A0A3N4LR23</accession>
<dbReference type="FunCoup" id="A0A3N4LR23">
    <property type="interactions" value="896"/>
</dbReference>
<dbReference type="Gene3D" id="3.30.70.260">
    <property type="match status" value="1"/>
</dbReference>
<evidence type="ECO:0000313" key="9">
    <source>
        <dbReference type="EMBL" id="RPB23979.1"/>
    </source>
</evidence>
<dbReference type="EC" id="5.3.1.6" evidence="4"/>
<evidence type="ECO:0000256" key="8">
    <source>
        <dbReference type="ARBA" id="ARBA00032273"/>
    </source>
</evidence>
<dbReference type="InterPro" id="IPR037171">
    <property type="entry name" value="NagB/RpiA_transferase-like"/>
</dbReference>
<evidence type="ECO:0000256" key="7">
    <source>
        <dbReference type="ARBA" id="ARBA00029734"/>
    </source>
</evidence>
<dbReference type="Pfam" id="PF06026">
    <property type="entry name" value="Rib_5-P_isom_A"/>
    <property type="match status" value="1"/>
</dbReference>
<sequence length="287" mass="30131">MSTSAPPPAPLSPLSPVESAKRQAAYIAVDTHFPRPSPLPTTPLLIGIGSGSTVIYVVERILQLPSSLLSQCIFIPTGYQSRELILSGSLPLGDIDLHNHLHIAFDGADEVDPTLNCIKGGGACLFQEKLVAVKADKFVVVADFRKISSSLSMAYAAGVPIEVVPQVVSWVAKRLLELGAVNPKLRMGGMAKAGPCVTDNGNFIIDAPFHDGCVLGKQGEGEGEVVNGKGAKGCGVGDTRTVERLAEEIKKIVGVVEHGIFCKGNAKAVVAYFGMEDGTVTTRAEEA</sequence>
<evidence type="ECO:0000256" key="6">
    <source>
        <dbReference type="ARBA" id="ARBA00023235"/>
    </source>
</evidence>
<evidence type="ECO:0000256" key="3">
    <source>
        <dbReference type="ARBA" id="ARBA00008088"/>
    </source>
</evidence>
<dbReference type="NCBIfam" id="TIGR00021">
    <property type="entry name" value="rpiA"/>
    <property type="match status" value="1"/>
</dbReference>
<dbReference type="SUPFAM" id="SSF75445">
    <property type="entry name" value="D-ribose-5-phosphate isomerase (RpiA), lid domain"/>
    <property type="match status" value="1"/>
</dbReference>
<dbReference type="CDD" id="cd01398">
    <property type="entry name" value="RPI_A"/>
    <property type="match status" value="1"/>
</dbReference>
<evidence type="ECO:0000313" key="10">
    <source>
        <dbReference type="Proteomes" id="UP000267821"/>
    </source>
</evidence>
<name>A0A3N4LR23_9PEZI</name>
<evidence type="ECO:0000256" key="2">
    <source>
        <dbReference type="ARBA" id="ARBA00004988"/>
    </source>
</evidence>
<dbReference type="UniPathway" id="UPA00115">
    <property type="reaction ID" value="UER00412"/>
</dbReference>
<dbReference type="PANTHER" id="PTHR11934:SF0">
    <property type="entry name" value="RIBOSE-5-PHOSPHATE ISOMERASE"/>
    <property type="match status" value="1"/>
</dbReference>
<protein>
    <recommendedName>
        <fullName evidence="5">Ribose-5-phosphate isomerase</fullName>
        <ecNumber evidence="4">5.3.1.6</ecNumber>
    </recommendedName>
    <alternativeName>
        <fullName evidence="8">D-ribose-5-phosphate ketol-isomerase</fullName>
    </alternativeName>
    <alternativeName>
        <fullName evidence="7">Phosphoriboisomerase</fullName>
    </alternativeName>
</protein>
<dbReference type="GO" id="GO:0005737">
    <property type="term" value="C:cytoplasm"/>
    <property type="evidence" value="ECO:0007669"/>
    <property type="project" value="TreeGrafter"/>
</dbReference>
<dbReference type="InterPro" id="IPR004788">
    <property type="entry name" value="Ribose5P_isomerase_type_A"/>
</dbReference>
<dbReference type="Gene3D" id="3.40.50.1360">
    <property type="match status" value="1"/>
</dbReference>
<dbReference type="InParanoid" id="A0A3N4LR23"/>
<evidence type="ECO:0000256" key="5">
    <source>
        <dbReference type="ARBA" id="ARBA00019150"/>
    </source>
</evidence>
<dbReference type="GO" id="GO:0006014">
    <property type="term" value="P:D-ribose metabolic process"/>
    <property type="evidence" value="ECO:0007669"/>
    <property type="project" value="TreeGrafter"/>
</dbReference>
<keyword evidence="10" id="KW-1185">Reference proteome</keyword>